<reference evidence="2" key="1">
    <citation type="journal article" date="2020" name="mSystems">
        <title>Genome- and Community-Level Interaction Insights into Carbon Utilization and Element Cycling Functions of Hydrothermarchaeota in Hydrothermal Sediment.</title>
        <authorList>
            <person name="Zhou Z."/>
            <person name="Liu Y."/>
            <person name="Xu W."/>
            <person name="Pan J."/>
            <person name="Luo Z.H."/>
            <person name="Li M."/>
        </authorList>
    </citation>
    <scope>NUCLEOTIDE SEQUENCE [LARGE SCALE GENOMIC DNA]</scope>
    <source>
        <strain evidence="2">SpSt-906</strain>
    </source>
</reference>
<keyword evidence="2" id="KW-0808">Transferase</keyword>
<name>A0A7C3Z2S2_UNCW3</name>
<dbReference type="InterPro" id="IPR016181">
    <property type="entry name" value="Acyl_CoA_acyltransferase"/>
</dbReference>
<dbReference type="Gene3D" id="3.40.630.30">
    <property type="match status" value="1"/>
</dbReference>
<evidence type="ECO:0000313" key="2">
    <source>
        <dbReference type="EMBL" id="HGE99199.1"/>
    </source>
</evidence>
<organism evidence="2">
    <name type="scientific">candidate division WOR-3 bacterium</name>
    <dbReference type="NCBI Taxonomy" id="2052148"/>
    <lineage>
        <taxon>Bacteria</taxon>
        <taxon>Bacteria division WOR-3</taxon>
    </lineage>
</organism>
<protein>
    <submittedName>
        <fullName evidence="2">GNAT family N-acetyltransferase</fullName>
    </submittedName>
</protein>
<comment type="caution">
    <text evidence="2">The sequence shown here is derived from an EMBL/GenBank/DDBJ whole genome shotgun (WGS) entry which is preliminary data.</text>
</comment>
<dbReference type="AlphaFoldDB" id="A0A7C3Z2S2"/>
<proteinExistence type="predicted"/>
<evidence type="ECO:0000259" key="1">
    <source>
        <dbReference type="Pfam" id="PF00583"/>
    </source>
</evidence>
<dbReference type="EMBL" id="DTMQ01000024">
    <property type="protein sequence ID" value="HGE99199.1"/>
    <property type="molecule type" value="Genomic_DNA"/>
</dbReference>
<sequence length="216" mass="25891">MTGEIEKRIVEEITRLVPAEDPQKLIAFIAKCPLSKTQEKTLSFNIEGYKIAFYQYEDVITKERLLEIWLYDIEEPIGYVRIDPEWKDPSNDDRKRWELTRAYIRPKYRGRRLSPLFIKITLSLAKKANAFSVTAYPRHVAMLVSLIEAGFATKEGNLDYTLRRIFHQGRRWYRENTSARRLYYAQEFRPFIEEGSFIMEKKIKKRTFWDFLMEKV</sequence>
<dbReference type="InterPro" id="IPR000182">
    <property type="entry name" value="GNAT_dom"/>
</dbReference>
<feature type="domain" description="N-acetyltransferase" evidence="1">
    <location>
        <begin position="61"/>
        <end position="114"/>
    </location>
</feature>
<dbReference type="Pfam" id="PF00583">
    <property type="entry name" value="Acetyltransf_1"/>
    <property type="match status" value="1"/>
</dbReference>
<accession>A0A7C3Z2S2</accession>
<dbReference type="CDD" id="cd04301">
    <property type="entry name" value="NAT_SF"/>
    <property type="match status" value="1"/>
</dbReference>
<dbReference type="GO" id="GO:0016747">
    <property type="term" value="F:acyltransferase activity, transferring groups other than amino-acyl groups"/>
    <property type="evidence" value="ECO:0007669"/>
    <property type="project" value="InterPro"/>
</dbReference>
<gene>
    <name evidence="2" type="ORF">ENX07_03910</name>
</gene>
<dbReference type="SUPFAM" id="SSF55729">
    <property type="entry name" value="Acyl-CoA N-acyltransferases (Nat)"/>
    <property type="match status" value="1"/>
</dbReference>